<dbReference type="EMBL" id="HM114315">
    <property type="protein sequence ID" value="AAT38499.2"/>
    <property type="molecule type" value="Genomic_DNA"/>
</dbReference>
<proteinExistence type="predicted"/>
<sequence>MNFNKLLLENPNKKPPADIAKQKQQWLDHVFTKLSEAVTKNPNRNTFEFKEVYDCDHTFSAAKLQEKLSRSLRGIHPDLLGDNQLSVLVSKSFTAQVSIQVTLTRGDSTYVNA</sequence>
<dbReference type="Proteomes" id="UP000000330">
    <property type="component" value="Segment"/>
</dbReference>
<dbReference type="RefSeq" id="YP_004300655.1">
    <property type="nucleotide sequence ID" value="NC_015250.1"/>
</dbReference>
<dbReference type="GeneID" id="10323061"/>
<name>Q6J2N4_9CAUD</name>
<dbReference type="KEGG" id="vg:10323061"/>
<keyword evidence="2" id="KW-1185">Reference proteome</keyword>
<protein>
    <submittedName>
        <fullName evidence="1">Uncharacterized protein</fullName>
    </submittedName>
</protein>
<reference evidence="1 2" key="1">
    <citation type="journal article" date="2010" name="Virol. J.">
        <title>Genomes of the T4-related bacteriophages as windows on microbial genome evolution.</title>
        <authorList>
            <person name="Petrov V.M."/>
            <person name="Ratnayaka S."/>
            <person name="Nolan J.M."/>
            <person name="Miller E.S."/>
            <person name="Karam J.D."/>
        </authorList>
    </citation>
    <scope>NUCLEOTIDE SEQUENCE [LARGE SCALE GENOMIC DNA]</scope>
    <source>
        <strain evidence="1">Acj133</strain>
    </source>
</reference>
<accession>Q6J2N4</accession>
<evidence type="ECO:0000313" key="2">
    <source>
        <dbReference type="Proteomes" id="UP000000330"/>
    </source>
</evidence>
<evidence type="ECO:0000313" key="1">
    <source>
        <dbReference type="EMBL" id="AAT38499.2"/>
    </source>
</evidence>
<organism evidence="1 2">
    <name type="scientific">Acinetobacter phage 133</name>
    <dbReference type="NCBI Taxonomy" id="2919552"/>
    <lineage>
        <taxon>Viruses</taxon>
        <taxon>Duplodnaviria</taxon>
        <taxon>Heunggongvirae</taxon>
        <taxon>Uroviricota</taxon>
        <taxon>Caudoviricetes</taxon>
        <taxon>Pantevenvirales</taxon>
        <taxon>Straboviridae</taxon>
        <taxon>Tevenvirinae</taxon>
        <taxon>Centumtrigintavirus</taxon>
        <taxon>Centumtrigintavirus cv133</taxon>
        <taxon>Acinetobacter virus 133</taxon>
    </lineage>
</organism>
<gene>
    <name evidence="1" type="ORF">Acj133p074</name>
</gene>